<dbReference type="RefSeq" id="WP_035128949.1">
    <property type="nucleotide sequence ID" value="NZ_JPMD01000001.1"/>
</dbReference>
<name>A0A084JIA4_9CLOT</name>
<dbReference type="EMBL" id="JPMD01000001">
    <property type="protein sequence ID" value="KEZ88688.1"/>
    <property type="molecule type" value="Genomic_DNA"/>
</dbReference>
<reference evidence="1 2" key="1">
    <citation type="submission" date="2014-07" db="EMBL/GenBank/DDBJ databases">
        <title>Draft genome of Clostridium sulfidigenes 113A isolated from sediments associated with methane hydrate from Krishna Godavari basin.</title>
        <authorList>
            <person name="Honkalas V.S."/>
            <person name="Dabir A.P."/>
            <person name="Arora P."/>
            <person name="Dhakephalkar P.K."/>
        </authorList>
    </citation>
    <scope>NUCLEOTIDE SEQUENCE [LARGE SCALE GENOMIC DNA]</scope>
    <source>
        <strain evidence="1 2">113A</strain>
    </source>
</reference>
<comment type="caution">
    <text evidence="1">The sequence shown here is derived from an EMBL/GenBank/DDBJ whole genome shotgun (WGS) entry which is preliminary data.</text>
</comment>
<dbReference type="STRING" id="318464.IO99_00455"/>
<dbReference type="Proteomes" id="UP000028542">
    <property type="component" value="Unassembled WGS sequence"/>
</dbReference>
<organism evidence="1 2">
    <name type="scientific">Clostridium sulfidigenes</name>
    <dbReference type="NCBI Taxonomy" id="318464"/>
    <lineage>
        <taxon>Bacteria</taxon>
        <taxon>Bacillati</taxon>
        <taxon>Bacillota</taxon>
        <taxon>Clostridia</taxon>
        <taxon>Eubacteriales</taxon>
        <taxon>Clostridiaceae</taxon>
        <taxon>Clostridium</taxon>
    </lineage>
</organism>
<evidence type="ECO:0000313" key="2">
    <source>
        <dbReference type="Proteomes" id="UP000028542"/>
    </source>
</evidence>
<dbReference type="AlphaFoldDB" id="A0A084JIA4"/>
<evidence type="ECO:0000313" key="1">
    <source>
        <dbReference type="EMBL" id="KEZ88688.1"/>
    </source>
</evidence>
<sequence>MMLKIINDIAKEVAMKTQERLRTEGGDLQTIISEELLNEIQKKSRKLTDQSKASDLNKNNFETIIAPGEGIDNGEIYNEGTCDTIRDLDYKGECICQK</sequence>
<gene>
    <name evidence="1" type="ORF">IO99_00455</name>
</gene>
<proteinExistence type="predicted"/>
<accession>A0A084JIA4</accession>
<protein>
    <submittedName>
        <fullName evidence="1">Uncharacterized protein</fullName>
    </submittedName>
</protein>
<keyword evidence="2" id="KW-1185">Reference proteome</keyword>